<name>A0A9P7JI13_9AGAM</name>
<dbReference type="EMBL" id="JABBWG010000003">
    <property type="protein sequence ID" value="KAG1824394.1"/>
    <property type="molecule type" value="Genomic_DNA"/>
</dbReference>
<dbReference type="InterPro" id="IPR041078">
    <property type="entry name" value="Plavaka"/>
</dbReference>
<dbReference type="Pfam" id="PF18759">
    <property type="entry name" value="Plavaka"/>
    <property type="match status" value="1"/>
</dbReference>
<dbReference type="OrthoDB" id="2688393at2759"/>
<accession>A0A9P7JI13</accession>
<proteinExistence type="predicted"/>
<keyword evidence="2" id="KW-1185">Reference proteome</keyword>
<reference evidence="1" key="1">
    <citation type="journal article" date="2020" name="New Phytol.">
        <title>Comparative genomics reveals dynamic genome evolution in host specialist ectomycorrhizal fungi.</title>
        <authorList>
            <person name="Lofgren L.A."/>
            <person name="Nguyen N.H."/>
            <person name="Vilgalys R."/>
            <person name="Ruytinx J."/>
            <person name="Liao H.L."/>
            <person name="Branco S."/>
            <person name="Kuo A."/>
            <person name="LaButti K."/>
            <person name="Lipzen A."/>
            <person name="Andreopoulos W."/>
            <person name="Pangilinan J."/>
            <person name="Riley R."/>
            <person name="Hundley H."/>
            <person name="Na H."/>
            <person name="Barry K."/>
            <person name="Grigoriev I.V."/>
            <person name="Stajich J.E."/>
            <person name="Kennedy P.G."/>
        </authorList>
    </citation>
    <scope>NUCLEOTIDE SEQUENCE</scope>
    <source>
        <strain evidence="1">MN1</strain>
    </source>
</reference>
<gene>
    <name evidence="1" type="ORF">BJ212DRAFT_1260894</name>
</gene>
<feature type="non-terminal residue" evidence="1">
    <location>
        <position position="1"/>
    </location>
</feature>
<dbReference type="Proteomes" id="UP000807769">
    <property type="component" value="Unassembled WGS sequence"/>
</dbReference>
<protein>
    <submittedName>
        <fullName evidence="1">Uncharacterized protein</fullName>
    </submittedName>
</protein>
<comment type="caution">
    <text evidence="1">The sequence shown here is derived from an EMBL/GenBank/DDBJ whole genome shotgun (WGS) entry which is preliminary data.</text>
</comment>
<dbReference type="GeneID" id="64624163"/>
<organism evidence="1 2">
    <name type="scientific">Suillus subaureus</name>
    <dbReference type="NCBI Taxonomy" id="48587"/>
    <lineage>
        <taxon>Eukaryota</taxon>
        <taxon>Fungi</taxon>
        <taxon>Dikarya</taxon>
        <taxon>Basidiomycota</taxon>
        <taxon>Agaricomycotina</taxon>
        <taxon>Agaricomycetes</taxon>
        <taxon>Agaricomycetidae</taxon>
        <taxon>Boletales</taxon>
        <taxon>Suillineae</taxon>
        <taxon>Suillaceae</taxon>
        <taxon>Suillus</taxon>
    </lineage>
</organism>
<dbReference type="AlphaFoldDB" id="A0A9P7JI13"/>
<evidence type="ECO:0000313" key="2">
    <source>
        <dbReference type="Proteomes" id="UP000807769"/>
    </source>
</evidence>
<dbReference type="RefSeq" id="XP_041198111.1">
    <property type="nucleotide sequence ID" value="XM_041330146.1"/>
</dbReference>
<evidence type="ECO:0000313" key="1">
    <source>
        <dbReference type="EMBL" id="KAG1824394.1"/>
    </source>
</evidence>
<sequence>PYYPFSGWKEWKVASWLLCSGLSMGKINSFLSLEMVSAQSFSLAKSDRVPIYIKDLSLLFSSAKELQGRAEMFPSSPHWMLQVIPTSHLTELPIILYWHDPLDCILSILNHPMLHKELDFAPHRVYTTVQWLCHVYSE</sequence>